<organism evidence="1">
    <name type="scientific">Phage sp. ctPjm15</name>
    <dbReference type="NCBI Taxonomy" id="2828006"/>
    <lineage>
        <taxon>Viruses</taxon>
    </lineage>
</organism>
<protein>
    <submittedName>
        <fullName evidence="1">Uncharacterized protein</fullName>
    </submittedName>
</protein>
<accession>A0A8S5SPJ6</accession>
<reference evidence="1" key="1">
    <citation type="journal article" date="2021" name="Proc. Natl. Acad. Sci. U.S.A.">
        <title>A Catalog of Tens of Thousands of Viruses from Human Metagenomes Reveals Hidden Associations with Chronic Diseases.</title>
        <authorList>
            <person name="Tisza M.J."/>
            <person name="Buck C.B."/>
        </authorList>
    </citation>
    <scope>NUCLEOTIDE SEQUENCE</scope>
    <source>
        <strain evidence="1">CtPjm15</strain>
    </source>
</reference>
<evidence type="ECO:0000313" key="1">
    <source>
        <dbReference type="EMBL" id="DAF52981.1"/>
    </source>
</evidence>
<name>A0A8S5SPJ6_9VIRU</name>
<sequence length="88" mass="10345">MQCSWFGKEKTLPEGCEYEEKQIWPGAERRKANPDAYTTVYAVKACPQFLEETAEIKAKLKSYRMAKLRKERSVDMAHRIFKLMLGRK</sequence>
<proteinExistence type="predicted"/>
<dbReference type="EMBL" id="BK032645">
    <property type="protein sequence ID" value="DAF52981.1"/>
    <property type="molecule type" value="Genomic_DNA"/>
</dbReference>